<dbReference type="Pfam" id="PF16640">
    <property type="entry name" value="Big_3_5"/>
    <property type="match status" value="18"/>
</dbReference>
<dbReference type="Gene3D" id="2.60.40.10">
    <property type="entry name" value="Immunoglobulins"/>
    <property type="match status" value="18"/>
</dbReference>
<proteinExistence type="predicted"/>
<feature type="domain" description="Bacterial Ig-like" evidence="1">
    <location>
        <begin position="774"/>
        <end position="860"/>
    </location>
</feature>
<sequence>MASSTTTVTSAPDPSVFGQSVTFTATVQPEVAGPTPTGSVEFVVDGMPAVTVPLGMSGQAQYATSDLEVGLHGMEANYSGDAEYDPSTGADTQEVILANTTTTLSFDPEPSVCGEMVTATAQVTPVPPGAGTPTGLVSFIVSDDGPVLTAPVDVNGQAQVSFSALDVGFHQAAAFYTGDADFNGSNSPLTLHVVDHAPVSVAVSVDPNPSVCGETVTLCATVAPVSSGVGNPSGSVTFTGPGGLNETVPLDAGGTACVTTTVLETGTVTASYGGDECYASATGTFDVTVNQAASVVSVTVEPDPSVCGEAVTVCATVTAVAPGSGTPTGTITFTGPGGLNQTVTLDAGGTACLTTTALETGTVTATYNGDGCFTSSTGTAPVTVNQAASTVSVTVEPNPSVCGQSVTVCATVTAVAPGSGTPTGTITFTGPGGLNTTVPLDAGGTACVTTSSLTSGTVTAVYNGDGCFSSSTGTFDVTVNQAASTVSVTVDPNPSVCGQSVTVCATVTAVAPGSGTPTGTITFTGPGGLNQTVTLDAGGTACLTTTALETGTVTATYNGDGCFSSSTGTAPVTVNQASSALSLTVEPNPSVCGEAVTVCATVTAVAPGSGTPTGTVTFTGPGGLNQTVTLDAGGTACLTTTALETGTVTATYNGDECFSSSTGTVGLAVNPASSAVAVTVDPNPSVCGETVTVCATVTAVAPGSGTPTGTITFTGPGGLNETVTLDAGGTACVTTTALETGTVTVTYAGDTCFLPSTGSLDVTVNQASSVVSVTVEPNPSVCGETVTVCATVTAMAPGSGTPTGTVTFLLPDGSTLVAGLDAGGTACVTTTALETGTVTATYAGDTCFLPSTGTFDVTVNQAASTVSVTVEPNPSVCGETVTVCATVTAVAPGSGTPTGTVTFTGPGGLNVTLALDAEGTACLTTSSLTSGTYSATYNGDSCFAGSDGLFEVTVNQATSTTTVSVDPNPSVCGETVTVCATVTAVAPGSGTPTGTVTFTGPGGLNQTVPLNAGGTACVTTSSLTSGTITAVYNGDECFTSSTDAAMVTVNQASSAVLVTVEPDPSVCGETVTVCATVTAVAPGSGTPTGTVTFTGAGLNTTVPLDAGGTACLTTTALETGTVTAVYNGDGCFTSSTGTAPVTVNQAASTVSVTVTPNPSVCGETVTVCATVTAVAPGSGTPTGTITFTGPGGLNTTVPLDAGGTACVTTSSLTSGTITAVYNGDECFTSSTGTAPVTVNQAASTVSVTVTPNPSVCGETVTVCATVTAVAPGSGTPTGTVTFTGPGGLNVTLALDAEGTACLTTSSLTSGTYSATYNGDSCFAGSDGLFEVTVNQAASTTTVSVTPNPSVCGQSVTVCATVTGAASGTPTGTVTFTGPGGLNQTVPLNAGGTACVTTSSLTSGTVTAVYNGDECFTSSTGTAPVTVNQTASTTTVSVTPNPSVCGQSVTVCATVTAVAPGSGTPTGTVTFTGPGGLNQTVPLDAGGTACVTTSSLTSGTVTAVYNGDGCFTSSTGTAPVTVNQAASTVSVTVTPNPSVCGQSVTVCATVTAVAPGSGTPTGTITFTGPGGLNQTVPLNAGGTACVTTSSLTSGTVTAAYNGDGCFKPSQGTTGVTVNKAQTTTALTVTPNPAVCGRPVTFCATVTTLAPGSGTPTGTVTFTGPGGFSQTVALNAGGTACVTTTAGASGTVTAVYNGDTCHSPSAMAANLTVNPAPTTLTAAPAQIRLRTNGTFVIPSMSATLKVTSSAAPLPGQLVTFTANTTLGPVVLGTALTNAGGVATLAPPMLPVPSTVITATSYTASFAGTSCYAASSVSAPLTLVLFPLLP</sequence>
<feature type="domain" description="Bacterial Ig-like" evidence="1">
    <location>
        <begin position="1059"/>
        <end position="1144"/>
    </location>
</feature>
<accession>A0ABQ3SGF3</accession>
<feature type="domain" description="Bacterial Ig-like" evidence="1">
    <location>
        <begin position="394"/>
        <end position="480"/>
    </location>
</feature>
<feature type="domain" description="Bacterial Ig-like" evidence="1">
    <location>
        <begin position="1343"/>
        <end position="1427"/>
    </location>
</feature>
<feature type="domain" description="Bacterial Ig-like" evidence="1">
    <location>
        <begin position="8"/>
        <end position="92"/>
    </location>
</feature>
<feature type="domain" description="Bacterial Ig-like" evidence="1">
    <location>
        <begin position="869"/>
        <end position="955"/>
    </location>
</feature>
<gene>
    <name evidence="2" type="ORF">Snoj_11380</name>
</gene>
<dbReference type="InterPro" id="IPR032109">
    <property type="entry name" value="Big_3_5"/>
</dbReference>
<dbReference type="RefSeq" id="WP_189740772.1">
    <property type="nucleotide sequence ID" value="NZ_BMRL01000009.1"/>
</dbReference>
<name>A0ABQ3SGF3_9ACTN</name>
<evidence type="ECO:0000313" key="2">
    <source>
        <dbReference type="EMBL" id="GHI67220.1"/>
    </source>
</evidence>
<protein>
    <recommendedName>
        <fullName evidence="1">Bacterial Ig-like domain-containing protein</fullName>
    </recommendedName>
</protein>
<feature type="domain" description="Bacterial Ig-like" evidence="1">
    <location>
        <begin position="488"/>
        <end position="575"/>
    </location>
</feature>
<reference evidence="3" key="1">
    <citation type="submission" date="2023-07" db="EMBL/GenBank/DDBJ databases">
        <title>Whole genome shotgun sequence of Streptomyces nojiriensis NBRC 13794.</title>
        <authorList>
            <person name="Komaki H."/>
            <person name="Tamura T."/>
        </authorList>
    </citation>
    <scope>NUCLEOTIDE SEQUENCE [LARGE SCALE GENOMIC DNA]</scope>
    <source>
        <strain evidence="3">NBRC 13794</strain>
    </source>
</reference>
<feature type="domain" description="Bacterial Ig-like" evidence="1">
    <location>
        <begin position="204"/>
        <end position="290"/>
    </location>
</feature>
<dbReference type="EMBL" id="BNEC01000003">
    <property type="protein sequence ID" value="GHI67220.1"/>
    <property type="molecule type" value="Genomic_DNA"/>
</dbReference>
<dbReference type="InterPro" id="IPR013783">
    <property type="entry name" value="Ig-like_fold"/>
</dbReference>
<evidence type="ECO:0000313" key="3">
    <source>
        <dbReference type="Proteomes" id="UP000613974"/>
    </source>
</evidence>
<feature type="domain" description="Bacterial Ig-like" evidence="1">
    <location>
        <begin position="1247"/>
        <end position="1334"/>
    </location>
</feature>
<organism evidence="2 3">
    <name type="scientific">Streptomyces nojiriensis</name>
    <dbReference type="NCBI Taxonomy" id="66374"/>
    <lineage>
        <taxon>Bacteria</taxon>
        <taxon>Bacillati</taxon>
        <taxon>Actinomycetota</taxon>
        <taxon>Actinomycetes</taxon>
        <taxon>Kitasatosporales</taxon>
        <taxon>Streptomycetaceae</taxon>
        <taxon>Streptomyces</taxon>
    </lineage>
</organism>
<dbReference type="Proteomes" id="UP000613974">
    <property type="component" value="Unassembled WGS sequence"/>
</dbReference>
<feature type="domain" description="Bacterial Ig-like" evidence="1">
    <location>
        <begin position="678"/>
        <end position="765"/>
    </location>
</feature>
<comment type="caution">
    <text evidence="2">The sequence shown here is derived from an EMBL/GenBank/DDBJ whole genome shotgun (WGS) entry which is preliminary data.</text>
</comment>
<feature type="domain" description="Bacterial Ig-like" evidence="1">
    <location>
        <begin position="299"/>
        <end position="385"/>
    </location>
</feature>
<evidence type="ECO:0000259" key="1">
    <source>
        <dbReference type="Pfam" id="PF16640"/>
    </source>
</evidence>
<feature type="domain" description="Bacterial Ig-like" evidence="1">
    <location>
        <begin position="1436"/>
        <end position="1522"/>
    </location>
</feature>
<feature type="domain" description="Bacterial Ig-like" evidence="1">
    <location>
        <begin position="1530"/>
        <end position="1617"/>
    </location>
</feature>
<feature type="domain" description="Bacterial Ig-like" evidence="1">
    <location>
        <begin position="964"/>
        <end position="1050"/>
    </location>
</feature>
<dbReference type="GeneID" id="95593573"/>
<feature type="domain" description="Bacterial Ig-like" evidence="1">
    <location>
        <begin position="1625"/>
        <end position="1712"/>
    </location>
</feature>
<keyword evidence="3" id="KW-1185">Reference proteome</keyword>
<feature type="domain" description="Bacterial Ig-like" evidence="1">
    <location>
        <begin position="107"/>
        <end position="193"/>
    </location>
</feature>
<feature type="domain" description="Bacterial Ig-like" evidence="1">
    <location>
        <begin position="1152"/>
        <end position="1239"/>
    </location>
</feature>
<feature type="domain" description="Bacterial Ig-like" evidence="1">
    <location>
        <begin position="583"/>
        <end position="669"/>
    </location>
</feature>